<evidence type="ECO:0000256" key="2">
    <source>
        <dbReference type="SAM" id="MobiDB-lite"/>
    </source>
</evidence>
<dbReference type="HOGENOM" id="CLU_1807949_0_0_1"/>
<dbReference type="Proteomes" id="UP000008068">
    <property type="component" value="Unassembled WGS sequence"/>
</dbReference>
<dbReference type="Gene3D" id="1.10.225.10">
    <property type="entry name" value="Saposin-like"/>
    <property type="match status" value="1"/>
</dbReference>
<feature type="domain" description="Saposin B-type" evidence="4">
    <location>
        <begin position="22"/>
        <end position="104"/>
    </location>
</feature>
<dbReference type="eggNOG" id="ENOG502THXP">
    <property type="taxonomic scope" value="Eukaryota"/>
</dbReference>
<dbReference type="FunCoup" id="G0NAC5">
    <property type="interactions" value="297"/>
</dbReference>
<evidence type="ECO:0000313" key="6">
    <source>
        <dbReference type="Proteomes" id="UP000008068"/>
    </source>
</evidence>
<sequence>MRFLLLLPILYASLDPIETLTPGENCEMCQIVLRTVFGHFSANVPSRKKLVNQLKHECKRHFNYRRRCLMAVKDQGDFLYREMTGGDFKPIKPCFIMKECKRLQSPLPEDFQPDNSTYPPPIDSSSSSPSSETTLSDSKQLNIEGLLLLETPPTTNAPDVQD</sequence>
<keyword evidence="3" id="KW-0732">Signal</keyword>
<evidence type="ECO:0000256" key="1">
    <source>
        <dbReference type="ARBA" id="ARBA00023157"/>
    </source>
</evidence>
<gene>
    <name evidence="5" type="ORF">CAEBREN_02866</name>
</gene>
<feature type="signal peptide" evidence="3">
    <location>
        <begin position="1"/>
        <end position="19"/>
    </location>
</feature>
<dbReference type="PROSITE" id="PS50015">
    <property type="entry name" value="SAP_B"/>
    <property type="match status" value="1"/>
</dbReference>
<dbReference type="InterPro" id="IPR008139">
    <property type="entry name" value="SaposinB_dom"/>
</dbReference>
<dbReference type="AlphaFoldDB" id="G0NAC5"/>
<evidence type="ECO:0000313" key="5">
    <source>
        <dbReference type="EMBL" id="EGT56149.1"/>
    </source>
</evidence>
<dbReference type="OMA" id="ENCEMCQ"/>
<feature type="compositionally biased region" description="Low complexity" evidence="2">
    <location>
        <begin position="123"/>
        <end position="138"/>
    </location>
</feature>
<feature type="region of interest" description="Disordered" evidence="2">
    <location>
        <begin position="106"/>
        <end position="138"/>
    </location>
</feature>
<dbReference type="OrthoDB" id="5856919at2759"/>
<dbReference type="InParanoid" id="G0NAC5"/>
<organism evidence="6">
    <name type="scientific">Caenorhabditis brenneri</name>
    <name type="common">Nematode worm</name>
    <dbReference type="NCBI Taxonomy" id="135651"/>
    <lineage>
        <taxon>Eukaryota</taxon>
        <taxon>Metazoa</taxon>
        <taxon>Ecdysozoa</taxon>
        <taxon>Nematoda</taxon>
        <taxon>Chromadorea</taxon>
        <taxon>Rhabditida</taxon>
        <taxon>Rhabditina</taxon>
        <taxon>Rhabditomorpha</taxon>
        <taxon>Rhabditoidea</taxon>
        <taxon>Rhabditidae</taxon>
        <taxon>Peloderinae</taxon>
        <taxon>Caenorhabditis</taxon>
    </lineage>
</organism>
<name>G0NAC5_CAEBE</name>
<dbReference type="InterPro" id="IPR011001">
    <property type="entry name" value="Saposin-like"/>
</dbReference>
<protein>
    <recommendedName>
        <fullName evidence="4">Saposin B-type domain-containing protein</fullName>
    </recommendedName>
</protein>
<keyword evidence="6" id="KW-1185">Reference proteome</keyword>
<evidence type="ECO:0000259" key="4">
    <source>
        <dbReference type="PROSITE" id="PS50015"/>
    </source>
</evidence>
<proteinExistence type="predicted"/>
<dbReference type="EMBL" id="GL379854">
    <property type="protein sequence ID" value="EGT56149.1"/>
    <property type="molecule type" value="Genomic_DNA"/>
</dbReference>
<dbReference type="STRING" id="135651.G0NAC5"/>
<evidence type="ECO:0000256" key="3">
    <source>
        <dbReference type="SAM" id="SignalP"/>
    </source>
</evidence>
<reference evidence="6" key="1">
    <citation type="submission" date="2011-07" db="EMBL/GenBank/DDBJ databases">
        <authorList>
            <consortium name="Caenorhabditis brenneri Sequencing and Analysis Consortium"/>
            <person name="Wilson R.K."/>
        </authorList>
    </citation>
    <scope>NUCLEOTIDE SEQUENCE [LARGE SCALE GENOMIC DNA]</scope>
    <source>
        <strain evidence="6">PB2801</strain>
    </source>
</reference>
<dbReference type="SUPFAM" id="SSF47862">
    <property type="entry name" value="Saposin"/>
    <property type="match status" value="1"/>
</dbReference>
<feature type="chain" id="PRO_5003404953" description="Saposin B-type domain-containing protein" evidence="3">
    <location>
        <begin position="20"/>
        <end position="162"/>
    </location>
</feature>
<keyword evidence="1" id="KW-1015">Disulfide bond</keyword>
<accession>G0NAC5</accession>